<dbReference type="Proteomes" id="UP000654075">
    <property type="component" value="Unassembled WGS sequence"/>
</dbReference>
<feature type="domain" description="VWFA" evidence="6">
    <location>
        <begin position="325"/>
        <end position="509"/>
    </location>
</feature>
<evidence type="ECO:0000256" key="2">
    <source>
        <dbReference type="ARBA" id="ARBA00022679"/>
    </source>
</evidence>
<feature type="domain" description="Alpha-type protein kinase" evidence="7">
    <location>
        <begin position="549"/>
        <end position="768"/>
    </location>
</feature>
<reference evidence="8" key="1">
    <citation type="submission" date="2021-02" db="EMBL/GenBank/DDBJ databases">
        <authorList>
            <person name="Dougan E. K."/>
            <person name="Rhodes N."/>
            <person name="Thang M."/>
            <person name="Chan C."/>
        </authorList>
    </citation>
    <scope>NUCLEOTIDE SEQUENCE</scope>
</reference>
<evidence type="ECO:0000256" key="4">
    <source>
        <dbReference type="ARBA" id="ARBA00022777"/>
    </source>
</evidence>
<dbReference type="AlphaFoldDB" id="A0A813H9K7"/>
<evidence type="ECO:0000256" key="1">
    <source>
        <dbReference type="ARBA" id="ARBA00022527"/>
    </source>
</evidence>
<dbReference type="GO" id="GO:0031037">
    <property type="term" value="P:myosin II filament disassembly"/>
    <property type="evidence" value="ECO:0007669"/>
    <property type="project" value="TreeGrafter"/>
</dbReference>
<keyword evidence="9" id="KW-1185">Reference proteome</keyword>
<dbReference type="PANTHER" id="PTHR45992">
    <property type="entry name" value="EUKARYOTIC ELONGATION FACTOR 2 KINASE-RELATED"/>
    <property type="match status" value="1"/>
</dbReference>
<dbReference type="InterPro" id="IPR051852">
    <property type="entry name" value="Alpha-type_PK"/>
</dbReference>
<keyword evidence="2" id="KW-0808">Transferase</keyword>
<dbReference type="PANTHER" id="PTHR45992:SF2">
    <property type="entry name" value="EUKARYOTIC ELONGATION FACTOR 2 KINASE"/>
    <property type="match status" value="1"/>
</dbReference>
<sequence>ASARCLPLLNGNAAVNPHMLRNSFWKKMPPSREVLWYPSLPAASDASKVSAAETLQMHSPCIESSGHCSDCVDQHWYQHWLICNINEAIESEDCDLIEQACFRLENATGAERDSFDEDLLEFGRAARARSRAAQLSLACDGNDYEAMTHASELLMSAEGSLSSPMVSLNLTQTQASCLLPSLVEQHANPELVLWVCIRVRVACGAIWRLVCVCRLWANAISSFELHEIEEAIVSCHAINLNCTCLEDWRWRLVSVCRLWADAISSYELSEIEEAIVSCHAINLDCTCLEDWRSHVIHEFADILMPLPDSRKVGNDAKLIDSPPLHIIFVLDQSRSMSKTDAGPEGTTRMTAVLSMCREFVDMQMKDAPSAAKDHYSLLTFNSEHRCLFKCLDPASAQLRLQVLQVAPAGQTCFLAGLRAAESVFNGSDRTRILFLSDGRPGDEVAMLNAFQQSVFGKMEANRPDVQWHCVGFGQLDAFVSLQQLAALGHGTFQHSCLSLEGLRGAFSSISSTVTETRLPATCLEASSLHQLRQVTFEPFDGLKRKTSDVLHCRRIRYVFAGSHVQTEVEPDHVIVQCRQCPWMQGGMHLVFWLTDAAGTRMVAKASRFTGGSERSSAKGLAHYAESLAVAAHFASGFQAVCSRPLRFVQCHFYEALDASAPEIFQHFVGEEFIPGVIVKFNSNGGHANLAQQGSDTAQVQSRGQLLVVDVQGVCQSSQPGKPLVLSDPQVLSVAQSYGPGDLGIAGMVRFFATHVCNNLCTDLGLQTTRLGSAGQMNASQAVGTARVGAKEVMQARDEAASKPAGTVLGRDDPLVASVRSGGREKTRLQVAQLRFTHDSIRPFFRDGRSLEQLLEDLCAGKLTSLELEPL</sequence>
<dbReference type="SUPFAM" id="SSF56112">
    <property type="entry name" value="Protein kinase-like (PK-like)"/>
    <property type="match status" value="1"/>
</dbReference>
<gene>
    <name evidence="8" type="ORF">PGLA1383_LOCUS50016</name>
</gene>
<evidence type="ECO:0000259" key="7">
    <source>
        <dbReference type="PROSITE" id="PS51158"/>
    </source>
</evidence>
<dbReference type="Gene3D" id="3.20.200.10">
    <property type="entry name" value="MHCK/EF2 kinase"/>
    <property type="match status" value="1"/>
</dbReference>
<keyword evidence="1" id="KW-0723">Serine/threonine-protein kinase</keyword>
<proteinExistence type="predicted"/>
<evidence type="ECO:0000256" key="3">
    <source>
        <dbReference type="ARBA" id="ARBA00022741"/>
    </source>
</evidence>
<evidence type="ECO:0000256" key="5">
    <source>
        <dbReference type="ARBA" id="ARBA00022840"/>
    </source>
</evidence>
<dbReference type="Gene3D" id="3.40.50.410">
    <property type="entry name" value="von Willebrand factor, type A domain"/>
    <property type="match status" value="1"/>
</dbReference>
<dbReference type="PROSITE" id="PS50234">
    <property type="entry name" value="VWFA"/>
    <property type="match status" value="1"/>
</dbReference>
<dbReference type="SUPFAM" id="SSF53300">
    <property type="entry name" value="vWA-like"/>
    <property type="match status" value="1"/>
</dbReference>
<dbReference type="SMART" id="SM00327">
    <property type="entry name" value="VWA"/>
    <property type="match status" value="1"/>
</dbReference>
<keyword evidence="5" id="KW-0067">ATP-binding</keyword>
<accession>A0A813H9K7</accession>
<dbReference type="GO" id="GO:0004674">
    <property type="term" value="F:protein serine/threonine kinase activity"/>
    <property type="evidence" value="ECO:0007669"/>
    <property type="project" value="UniProtKB-KW"/>
</dbReference>
<dbReference type="GO" id="GO:1903013">
    <property type="term" value="P:response to differentiation-inducing factor 1"/>
    <property type="evidence" value="ECO:0007669"/>
    <property type="project" value="TreeGrafter"/>
</dbReference>
<evidence type="ECO:0008006" key="10">
    <source>
        <dbReference type="Google" id="ProtNLM"/>
    </source>
</evidence>
<evidence type="ECO:0000313" key="9">
    <source>
        <dbReference type="Proteomes" id="UP000654075"/>
    </source>
</evidence>
<dbReference type="Pfam" id="PF02816">
    <property type="entry name" value="Alpha_kinase"/>
    <property type="match status" value="1"/>
</dbReference>
<protein>
    <recommendedName>
        <fullName evidence="10">Alpha-type protein kinase domain-containing protein</fullName>
    </recommendedName>
</protein>
<dbReference type="PROSITE" id="PS51158">
    <property type="entry name" value="ALPHA_KINASE"/>
    <property type="match status" value="1"/>
</dbReference>
<comment type="caution">
    <text evidence="8">The sequence shown here is derived from an EMBL/GenBank/DDBJ whole genome shotgun (WGS) entry which is preliminary data.</text>
</comment>
<dbReference type="EMBL" id="CAJNNV010030985">
    <property type="protein sequence ID" value="CAE8634365.1"/>
    <property type="molecule type" value="Genomic_DNA"/>
</dbReference>
<dbReference type="InterPro" id="IPR011009">
    <property type="entry name" value="Kinase-like_dom_sf"/>
</dbReference>
<dbReference type="CDD" id="cd00198">
    <property type="entry name" value="vWFA"/>
    <property type="match status" value="1"/>
</dbReference>
<keyword evidence="4" id="KW-0418">Kinase</keyword>
<organism evidence="8 9">
    <name type="scientific">Polarella glacialis</name>
    <name type="common">Dinoflagellate</name>
    <dbReference type="NCBI Taxonomy" id="89957"/>
    <lineage>
        <taxon>Eukaryota</taxon>
        <taxon>Sar</taxon>
        <taxon>Alveolata</taxon>
        <taxon>Dinophyceae</taxon>
        <taxon>Suessiales</taxon>
        <taxon>Suessiaceae</taxon>
        <taxon>Polarella</taxon>
    </lineage>
</organism>
<feature type="non-terminal residue" evidence="8">
    <location>
        <position position="1"/>
    </location>
</feature>
<dbReference type="OrthoDB" id="422970at2759"/>
<dbReference type="SMART" id="SM00811">
    <property type="entry name" value="Alpha_kinase"/>
    <property type="match status" value="1"/>
</dbReference>
<dbReference type="CDD" id="cd04515">
    <property type="entry name" value="Alpha_kinase"/>
    <property type="match status" value="1"/>
</dbReference>
<dbReference type="InterPro" id="IPR036465">
    <property type="entry name" value="vWFA_dom_sf"/>
</dbReference>
<evidence type="ECO:0000259" key="6">
    <source>
        <dbReference type="PROSITE" id="PS50234"/>
    </source>
</evidence>
<dbReference type="Pfam" id="PF13519">
    <property type="entry name" value="VWA_2"/>
    <property type="match status" value="1"/>
</dbReference>
<dbReference type="InterPro" id="IPR004166">
    <property type="entry name" value="a-kinase_dom"/>
</dbReference>
<name>A0A813H9K7_POLGL</name>
<dbReference type="GO" id="GO:0005524">
    <property type="term" value="F:ATP binding"/>
    <property type="evidence" value="ECO:0007669"/>
    <property type="project" value="UniProtKB-KW"/>
</dbReference>
<evidence type="ECO:0000313" key="8">
    <source>
        <dbReference type="EMBL" id="CAE8634365.1"/>
    </source>
</evidence>
<dbReference type="InterPro" id="IPR002035">
    <property type="entry name" value="VWF_A"/>
</dbReference>
<keyword evidence="3" id="KW-0547">Nucleotide-binding</keyword>